<dbReference type="SUPFAM" id="SSF55186">
    <property type="entry name" value="ThrRS/AlaRS common domain"/>
    <property type="match status" value="1"/>
</dbReference>
<reference evidence="1 2" key="1">
    <citation type="submission" date="2018-11" db="EMBL/GenBank/DDBJ databases">
        <authorList>
            <consortium name="Pathogen Informatics"/>
        </authorList>
    </citation>
    <scope>NUCLEOTIDE SEQUENCE [LARGE SCALE GENOMIC DNA]</scope>
</reference>
<dbReference type="AlphaFoldDB" id="A0A3P8A8X5"/>
<evidence type="ECO:0000313" key="2">
    <source>
        <dbReference type="Proteomes" id="UP000050761"/>
    </source>
</evidence>
<dbReference type="InterPro" id="IPR018163">
    <property type="entry name" value="Thr/Ala-tRNA-synth_IIc_edit"/>
</dbReference>
<sequence>MLNTSSNNRLSQHGRTIEKVLVTYLDKDGTRKDYLMNKNLSTPYDCAKHVNMLLARRSALAIISYSDQDVRLECMNEAFRDKCQLELVDFQTEQHAQTVNQAYWRSCSVVLAAALTKGLRDNITIAKFHSKVPDSYFAVDINGLQSELSQDDLKDLTLFLRSDFINKAVPFETVTLPSELAAEYGFDSSVRLCRFGDFVTAVDGPVISRSDQIGRFNIVKALTKDNFTRVGGVSLPSTLKCSSYSWGMVVENAMDKIT</sequence>
<protein>
    <submittedName>
        <fullName evidence="3">TGS domain-containing protein</fullName>
    </submittedName>
</protein>
<dbReference type="Gene3D" id="3.10.20.30">
    <property type="match status" value="1"/>
</dbReference>
<dbReference type="Proteomes" id="UP000050761">
    <property type="component" value="Unassembled WGS sequence"/>
</dbReference>
<dbReference type="OrthoDB" id="5870821at2759"/>
<name>A0A3P8A8X5_HELPZ</name>
<reference evidence="3" key="2">
    <citation type="submission" date="2019-09" db="UniProtKB">
        <authorList>
            <consortium name="WormBaseParasite"/>
        </authorList>
    </citation>
    <scope>IDENTIFICATION</scope>
</reference>
<gene>
    <name evidence="1" type="ORF">HPBE_LOCUS11038</name>
</gene>
<dbReference type="GO" id="GO:0000166">
    <property type="term" value="F:nucleotide binding"/>
    <property type="evidence" value="ECO:0007669"/>
    <property type="project" value="InterPro"/>
</dbReference>
<organism evidence="1">
    <name type="scientific">Heligmosomoides polygyrus</name>
    <name type="common">Parasitic roundworm</name>
    <dbReference type="NCBI Taxonomy" id="6339"/>
    <lineage>
        <taxon>Eukaryota</taxon>
        <taxon>Metazoa</taxon>
        <taxon>Ecdysozoa</taxon>
        <taxon>Nematoda</taxon>
        <taxon>Chromadorea</taxon>
        <taxon>Rhabditida</taxon>
        <taxon>Rhabditina</taxon>
        <taxon>Rhabditomorpha</taxon>
        <taxon>Strongyloidea</taxon>
        <taxon>Heligmosomidae</taxon>
        <taxon>Heligmosomoides</taxon>
    </lineage>
</organism>
<dbReference type="WBParaSite" id="HPBE_0001103701-mRNA-1">
    <property type="protein sequence ID" value="HPBE_0001103701-mRNA-1"/>
    <property type="gene ID" value="HPBE_0001103701"/>
</dbReference>
<keyword evidence="2" id="KW-1185">Reference proteome</keyword>
<evidence type="ECO:0000313" key="1">
    <source>
        <dbReference type="EMBL" id="VDO87223.1"/>
    </source>
</evidence>
<accession>A0A3P8A8X5</accession>
<proteinExistence type="predicted"/>
<evidence type="ECO:0000313" key="3">
    <source>
        <dbReference type="WBParaSite" id="HPBE_0001103701-mRNA-1"/>
    </source>
</evidence>
<dbReference type="InterPro" id="IPR012675">
    <property type="entry name" value="Beta-grasp_dom_sf"/>
</dbReference>
<dbReference type="Gene3D" id="3.30.980.10">
    <property type="entry name" value="Threonyl-trna Synthetase, Chain A, domain 2"/>
    <property type="match status" value="1"/>
</dbReference>
<dbReference type="EMBL" id="UZAH01026964">
    <property type="protein sequence ID" value="VDO87223.1"/>
    <property type="molecule type" value="Genomic_DNA"/>
</dbReference>